<dbReference type="AlphaFoldDB" id="A0A8S9R1H4"/>
<protein>
    <submittedName>
        <fullName evidence="2">Uncharacterized protein</fullName>
    </submittedName>
</protein>
<proteinExistence type="predicted"/>
<evidence type="ECO:0000256" key="1">
    <source>
        <dbReference type="SAM" id="MobiDB-lite"/>
    </source>
</evidence>
<comment type="caution">
    <text evidence="2">The sequence shown here is derived from an EMBL/GenBank/DDBJ whole genome shotgun (WGS) entry which is preliminary data.</text>
</comment>
<dbReference type="Proteomes" id="UP000712600">
    <property type="component" value="Unassembled WGS sequence"/>
</dbReference>
<reference evidence="2" key="1">
    <citation type="submission" date="2019-12" db="EMBL/GenBank/DDBJ databases">
        <title>Genome sequencing and annotation of Brassica cretica.</title>
        <authorList>
            <person name="Studholme D.J."/>
            <person name="Sarris P."/>
        </authorList>
    </citation>
    <scope>NUCLEOTIDE SEQUENCE</scope>
    <source>
        <strain evidence="2">PFS-109/04</strain>
        <tissue evidence="2">Leaf</tissue>
    </source>
</reference>
<gene>
    <name evidence="2" type="ORF">F2Q69_00012385</name>
</gene>
<feature type="region of interest" description="Disordered" evidence="1">
    <location>
        <begin position="1"/>
        <end position="21"/>
    </location>
</feature>
<feature type="region of interest" description="Disordered" evidence="1">
    <location>
        <begin position="195"/>
        <end position="232"/>
    </location>
</feature>
<evidence type="ECO:0000313" key="2">
    <source>
        <dbReference type="EMBL" id="KAF3556210.1"/>
    </source>
</evidence>
<evidence type="ECO:0000313" key="3">
    <source>
        <dbReference type="Proteomes" id="UP000712600"/>
    </source>
</evidence>
<feature type="compositionally biased region" description="Basic and acidic residues" evidence="1">
    <location>
        <begin position="207"/>
        <end position="221"/>
    </location>
</feature>
<name>A0A8S9R1H4_BRACR</name>
<organism evidence="2 3">
    <name type="scientific">Brassica cretica</name>
    <name type="common">Mustard</name>
    <dbReference type="NCBI Taxonomy" id="69181"/>
    <lineage>
        <taxon>Eukaryota</taxon>
        <taxon>Viridiplantae</taxon>
        <taxon>Streptophyta</taxon>
        <taxon>Embryophyta</taxon>
        <taxon>Tracheophyta</taxon>
        <taxon>Spermatophyta</taxon>
        <taxon>Magnoliopsida</taxon>
        <taxon>eudicotyledons</taxon>
        <taxon>Gunneridae</taxon>
        <taxon>Pentapetalae</taxon>
        <taxon>rosids</taxon>
        <taxon>malvids</taxon>
        <taxon>Brassicales</taxon>
        <taxon>Brassicaceae</taxon>
        <taxon>Brassiceae</taxon>
        <taxon>Brassica</taxon>
    </lineage>
</organism>
<sequence>MARSDSPSDDESPTTEGAPTAATFTDTILERMAHQDAIQKATNEQLAAIAAIIAHLAGNSADPATTVRKQLFDTYRTAGVETTANTNAVHAQTPDGIDLVTFQELAELKQSFLDMKDKMLDVGVKIGHDGINNLAEKTHSRKIGERLEQGCHVATIAKADRYVATELSPKLGRYGEAHLEEEQPRNRRHVQVILARPSSSSDEEEDNKVRDSHEHSSKRPSENSGPEGSYDLRSKLRRKSQTIDCVHNSKDDLCSVIEESRAKRVEDSSIRPYLKPRVVDLRDKLNSKSEVLMINLNRPKRSDLR</sequence>
<accession>A0A8S9R1H4</accession>
<dbReference type="EMBL" id="QGKX02000996">
    <property type="protein sequence ID" value="KAF3556210.1"/>
    <property type="molecule type" value="Genomic_DNA"/>
</dbReference>